<dbReference type="InterPro" id="IPR035906">
    <property type="entry name" value="MetI-like_sf"/>
</dbReference>
<gene>
    <name evidence="10" type="ORF">N825_25155</name>
</gene>
<evidence type="ECO:0000256" key="3">
    <source>
        <dbReference type="ARBA" id="ARBA00022475"/>
    </source>
</evidence>
<evidence type="ECO:0000256" key="6">
    <source>
        <dbReference type="ARBA" id="ARBA00023136"/>
    </source>
</evidence>
<dbReference type="Proteomes" id="UP000019486">
    <property type="component" value="Unassembled WGS sequence"/>
</dbReference>
<keyword evidence="11" id="KW-1185">Reference proteome</keyword>
<evidence type="ECO:0000313" key="11">
    <source>
        <dbReference type="Proteomes" id="UP000019486"/>
    </source>
</evidence>
<dbReference type="RefSeq" id="WP_084164437.1">
    <property type="nucleotide sequence ID" value="NZ_AVFL01000003.1"/>
</dbReference>
<keyword evidence="2 7" id="KW-0813">Transport</keyword>
<dbReference type="Gene3D" id="1.10.3720.10">
    <property type="entry name" value="MetI-like"/>
    <property type="match status" value="1"/>
</dbReference>
<evidence type="ECO:0000259" key="9">
    <source>
        <dbReference type="PROSITE" id="PS50928"/>
    </source>
</evidence>
<proteinExistence type="inferred from homology"/>
<evidence type="ECO:0000256" key="8">
    <source>
        <dbReference type="SAM" id="MobiDB-lite"/>
    </source>
</evidence>
<evidence type="ECO:0000256" key="7">
    <source>
        <dbReference type="RuleBase" id="RU363032"/>
    </source>
</evidence>
<comment type="caution">
    <text evidence="10">The sequence shown here is derived from an EMBL/GenBank/DDBJ whole genome shotgun (WGS) entry which is preliminary data.</text>
</comment>
<dbReference type="OrthoDB" id="9805778at2"/>
<dbReference type="PANTHER" id="PTHR43005">
    <property type="entry name" value="BLR7065 PROTEIN"/>
    <property type="match status" value="1"/>
</dbReference>
<evidence type="ECO:0000256" key="4">
    <source>
        <dbReference type="ARBA" id="ARBA00022692"/>
    </source>
</evidence>
<sequence>MTTPSVTPSFPQRPTEGATATPATVAAAPGISRLTRQRRRAAWLFLAPMLAVLALVAGWPLARTIYFSFTDATLYDLEYHEFIGLLNFYYLAIDPQWWRAVWNTVFFAVISVSVETVLGMIIALTLNAHMPGRGLLRAAMLIPWAIPTVVSAQMWGWMYHDLYGVINEIFLFVGLIDTPRAWIADPSLSIYAVIAVDVWKTTPFMTLLILAALQLLPGEVYEAARVDGINPVKVFFKVTLPLIKPALMVAIIFRTLDALRIFDLMYVLTGNSRATASMSVYARQQLVDFQDVGYGSAAATFLFLIIAAFTVIYITVGKVNFDQGGK</sequence>
<evidence type="ECO:0000313" key="10">
    <source>
        <dbReference type="EMBL" id="EWY41806.1"/>
    </source>
</evidence>
<protein>
    <submittedName>
        <fullName evidence="10">ABC transporter permease</fullName>
    </submittedName>
</protein>
<dbReference type="InterPro" id="IPR000515">
    <property type="entry name" value="MetI-like"/>
</dbReference>
<dbReference type="Pfam" id="PF00528">
    <property type="entry name" value="BPD_transp_1"/>
    <property type="match status" value="1"/>
</dbReference>
<dbReference type="SUPFAM" id="SSF161098">
    <property type="entry name" value="MetI-like"/>
    <property type="match status" value="1"/>
</dbReference>
<feature type="compositionally biased region" description="Polar residues" evidence="8">
    <location>
        <begin position="1"/>
        <end position="12"/>
    </location>
</feature>
<dbReference type="GO" id="GO:0005886">
    <property type="term" value="C:plasma membrane"/>
    <property type="evidence" value="ECO:0007669"/>
    <property type="project" value="UniProtKB-SubCell"/>
</dbReference>
<feature type="transmembrane region" description="Helical" evidence="7">
    <location>
        <begin position="138"/>
        <end position="156"/>
    </location>
</feature>
<dbReference type="EMBL" id="AVFL01000003">
    <property type="protein sequence ID" value="EWY41806.1"/>
    <property type="molecule type" value="Genomic_DNA"/>
</dbReference>
<evidence type="ECO:0000256" key="5">
    <source>
        <dbReference type="ARBA" id="ARBA00022989"/>
    </source>
</evidence>
<keyword evidence="5 7" id="KW-1133">Transmembrane helix</keyword>
<keyword evidence="6 7" id="KW-0472">Membrane</keyword>
<dbReference type="PROSITE" id="PS50928">
    <property type="entry name" value="ABC_TM1"/>
    <property type="match status" value="1"/>
</dbReference>
<evidence type="ECO:0000256" key="1">
    <source>
        <dbReference type="ARBA" id="ARBA00004651"/>
    </source>
</evidence>
<keyword evidence="4 7" id="KW-0812">Transmembrane</keyword>
<name>W9HAP1_9PROT</name>
<feature type="transmembrane region" description="Helical" evidence="7">
    <location>
        <begin position="294"/>
        <end position="316"/>
    </location>
</feature>
<dbReference type="STRING" id="1385369.N825_25155"/>
<feature type="domain" description="ABC transmembrane type-1" evidence="9">
    <location>
        <begin position="101"/>
        <end position="313"/>
    </location>
</feature>
<organism evidence="10 11">
    <name type="scientific">Skermanella stibiiresistens SB22</name>
    <dbReference type="NCBI Taxonomy" id="1385369"/>
    <lineage>
        <taxon>Bacteria</taxon>
        <taxon>Pseudomonadati</taxon>
        <taxon>Pseudomonadota</taxon>
        <taxon>Alphaproteobacteria</taxon>
        <taxon>Rhodospirillales</taxon>
        <taxon>Azospirillaceae</taxon>
        <taxon>Skermanella</taxon>
    </lineage>
</organism>
<dbReference type="PATRIC" id="fig|1385369.3.peg.1359"/>
<dbReference type="CDD" id="cd06261">
    <property type="entry name" value="TM_PBP2"/>
    <property type="match status" value="1"/>
</dbReference>
<reference evidence="10 11" key="1">
    <citation type="submission" date="2013-08" db="EMBL/GenBank/DDBJ databases">
        <title>The genome sequence of Skermanella stibiiresistens.</title>
        <authorList>
            <person name="Zhu W."/>
            <person name="Wang G."/>
        </authorList>
    </citation>
    <scope>NUCLEOTIDE SEQUENCE [LARGE SCALE GENOMIC DNA]</scope>
    <source>
        <strain evidence="10 11">SB22</strain>
    </source>
</reference>
<feature type="transmembrane region" description="Helical" evidence="7">
    <location>
        <begin position="234"/>
        <end position="253"/>
    </location>
</feature>
<keyword evidence="3" id="KW-1003">Cell membrane</keyword>
<comment type="subcellular location">
    <subcellularLocation>
        <location evidence="1 7">Cell membrane</location>
        <topology evidence="1 7">Multi-pass membrane protein</topology>
    </subcellularLocation>
</comment>
<feature type="region of interest" description="Disordered" evidence="8">
    <location>
        <begin position="1"/>
        <end position="20"/>
    </location>
</feature>
<feature type="transmembrane region" description="Helical" evidence="7">
    <location>
        <begin position="190"/>
        <end position="214"/>
    </location>
</feature>
<comment type="similarity">
    <text evidence="7">Belongs to the binding-protein-dependent transport system permease family.</text>
</comment>
<accession>W9HAP1</accession>
<evidence type="ECO:0000256" key="2">
    <source>
        <dbReference type="ARBA" id="ARBA00022448"/>
    </source>
</evidence>
<feature type="transmembrane region" description="Helical" evidence="7">
    <location>
        <begin position="105"/>
        <end position="126"/>
    </location>
</feature>
<dbReference type="PANTHER" id="PTHR43005:SF2">
    <property type="entry name" value="INTEGRAL MEMBRANE SUGAR TRANSPORT PROTEIN"/>
    <property type="match status" value="1"/>
</dbReference>
<dbReference type="GO" id="GO:0055085">
    <property type="term" value="P:transmembrane transport"/>
    <property type="evidence" value="ECO:0007669"/>
    <property type="project" value="InterPro"/>
</dbReference>
<dbReference type="AlphaFoldDB" id="W9HAP1"/>
<feature type="transmembrane region" description="Helical" evidence="7">
    <location>
        <begin position="41"/>
        <end position="62"/>
    </location>
</feature>